<dbReference type="HOGENOM" id="CLU_2523736_0_0_5"/>
<dbReference type="Proteomes" id="UP000004386">
    <property type="component" value="Unassembled WGS sequence"/>
</dbReference>
<organism evidence="1 2">
    <name type="scientific">Brucella intermedia LMG 3301</name>
    <dbReference type="NCBI Taxonomy" id="641118"/>
    <lineage>
        <taxon>Bacteria</taxon>
        <taxon>Pseudomonadati</taxon>
        <taxon>Pseudomonadota</taxon>
        <taxon>Alphaproteobacteria</taxon>
        <taxon>Hyphomicrobiales</taxon>
        <taxon>Brucellaceae</taxon>
        <taxon>Brucella/Ochrobactrum group</taxon>
        <taxon>Brucella</taxon>
    </lineage>
</organism>
<proteinExistence type="predicted"/>
<sequence length="97" mass="11632">MSDRINCCVPFCRRTRHNRDNTSEWICSEHWKTVPLHLKRRKYKLFRRYKRLFGLNGYWCYPAGSDKRVIAVRLDRLCDKAWARCRDAAIERAVGLG</sequence>
<gene>
    <name evidence="1" type="ORF">OINT_3000043</name>
</gene>
<reference evidence="1 2" key="1">
    <citation type="submission" date="2009-05" db="EMBL/GenBank/DDBJ databases">
        <authorList>
            <person name="Setubal J.C."/>
            <person name="Boyle S."/>
            <person name="Crasta O.R."/>
            <person name="Gillespie J.J."/>
            <person name="Kenyon R.W."/>
            <person name="Lu J."/>
            <person name="Mane S."/>
            <person name="Nagrani S."/>
            <person name="Shallom J.M."/>
            <person name="Shallom S."/>
            <person name="Shukla M."/>
            <person name="Snyder E.E."/>
            <person name="Sobral B.W."/>
            <person name="Wattam A.R."/>
            <person name="Will R."/>
            <person name="Williams K."/>
            <person name="Yoo H."/>
            <person name="Munk C."/>
            <person name="Tapia R."/>
            <person name="Green L."/>
            <person name="Rogers Y."/>
            <person name="Detter J.C."/>
            <person name="Bruce D."/>
            <person name="Brettin T.S."/>
            <person name="Tsolis R."/>
        </authorList>
    </citation>
    <scope>NUCLEOTIDE SEQUENCE [LARGE SCALE GENOMIC DNA]</scope>
    <source>
        <strain evidence="1 2">LMG 3301</strain>
        <plasmid evidence="1">unnamed</plasmid>
    </source>
</reference>
<evidence type="ECO:0000313" key="1">
    <source>
        <dbReference type="EMBL" id="EEQ92755.1"/>
    </source>
</evidence>
<protein>
    <submittedName>
        <fullName evidence="1">Uncharacterized protein</fullName>
    </submittedName>
</protein>
<dbReference type="EMBL" id="ACQA01000004">
    <property type="protein sequence ID" value="EEQ92755.1"/>
    <property type="molecule type" value="Genomic_DNA"/>
</dbReference>
<name>C4WRG2_9HYPH</name>
<geneLocation type="plasmid" evidence="1">
    <name>unnamed</name>
</geneLocation>
<comment type="caution">
    <text evidence="1">The sequence shown here is derived from an EMBL/GenBank/DDBJ whole genome shotgun (WGS) entry which is preliminary data.</text>
</comment>
<keyword evidence="1" id="KW-0614">Plasmid</keyword>
<accession>C4WRG2</accession>
<evidence type="ECO:0000313" key="2">
    <source>
        <dbReference type="Proteomes" id="UP000004386"/>
    </source>
</evidence>
<dbReference type="AlphaFoldDB" id="C4WRG2"/>